<comment type="caution">
    <text evidence="2">The sequence shown here is derived from an EMBL/GenBank/DDBJ whole genome shotgun (WGS) entry which is preliminary data.</text>
</comment>
<sequence length="307" mass="32724">MVTTEPSGPSDRRAPSCRDLARHRISCDALPDSARSGQADPHVEVQVRITSVINQKGGVGKTALSVGLAGALAEAGQRVLLVDLDPQGHATAEALQLPEASGQATLAGALSREYTGPTSALAVRHWIHESGGSIDVWPNSQAMFLVSRQLDLGRSRELQVRRLLADVDGTYDHVVLDCPPALDALTDNALAATDGILIPLLLDPSMLRALKLLMDQIESLEAQVERKRPIEVHGLVPSAYRRPLSNLATRTQADLKRLGVPMLAHLPLAVVVPEAWHAGVPLTAHAPDHEHSTALRSIAALLMEASA</sequence>
<proteinExistence type="predicted"/>
<evidence type="ECO:0000259" key="1">
    <source>
        <dbReference type="Pfam" id="PF13614"/>
    </source>
</evidence>
<dbReference type="CDD" id="cd02042">
    <property type="entry name" value="ParAB_family"/>
    <property type="match status" value="1"/>
</dbReference>
<dbReference type="InParanoid" id="A0A263CUW8"/>
<dbReference type="PANTHER" id="PTHR13696:SF52">
    <property type="entry name" value="PARA FAMILY PROTEIN CT_582"/>
    <property type="match status" value="1"/>
</dbReference>
<dbReference type="InterPro" id="IPR025669">
    <property type="entry name" value="AAA_dom"/>
</dbReference>
<dbReference type="InterPro" id="IPR027417">
    <property type="entry name" value="P-loop_NTPase"/>
</dbReference>
<dbReference type="AlphaFoldDB" id="A0A263CUW8"/>
<dbReference type="SUPFAM" id="SSF52540">
    <property type="entry name" value="P-loop containing nucleoside triphosphate hydrolases"/>
    <property type="match status" value="1"/>
</dbReference>
<dbReference type="InterPro" id="IPR050678">
    <property type="entry name" value="DNA_Partitioning_ATPase"/>
</dbReference>
<evidence type="ECO:0000313" key="2">
    <source>
        <dbReference type="EMBL" id="OZM69910.1"/>
    </source>
</evidence>
<organism evidence="2 3">
    <name type="scientific">Amycolatopsis antarctica</name>
    <dbReference type="NCBI Taxonomy" id="1854586"/>
    <lineage>
        <taxon>Bacteria</taxon>
        <taxon>Bacillati</taxon>
        <taxon>Actinomycetota</taxon>
        <taxon>Actinomycetes</taxon>
        <taxon>Pseudonocardiales</taxon>
        <taxon>Pseudonocardiaceae</taxon>
        <taxon>Amycolatopsis</taxon>
    </lineage>
</organism>
<protein>
    <submittedName>
        <fullName evidence="2">Chromosome partitioning protein</fullName>
    </submittedName>
</protein>
<keyword evidence="3" id="KW-1185">Reference proteome</keyword>
<dbReference type="OrthoDB" id="4141202at2"/>
<dbReference type="Proteomes" id="UP000242444">
    <property type="component" value="Unassembled WGS sequence"/>
</dbReference>
<dbReference type="Gene3D" id="3.40.50.300">
    <property type="entry name" value="P-loop containing nucleotide triphosphate hydrolases"/>
    <property type="match status" value="1"/>
</dbReference>
<evidence type="ECO:0000313" key="3">
    <source>
        <dbReference type="Proteomes" id="UP000242444"/>
    </source>
</evidence>
<dbReference type="PANTHER" id="PTHR13696">
    <property type="entry name" value="P-LOOP CONTAINING NUCLEOSIDE TRIPHOSPHATE HYDROLASE"/>
    <property type="match status" value="1"/>
</dbReference>
<reference evidence="2 3" key="1">
    <citation type="submission" date="2017-07" db="EMBL/GenBank/DDBJ databases">
        <title>Amycolatopsis antarcticus sp. nov., isolated from the surface of an Antarcticus brown macroalga.</title>
        <authorList>
            <person name="Wang J."/>
            <person name="Leiva S."/>
            <person name="Huang J."/>
            <person name="Huang Y."/>
        </authorList>
    </citation>
    <scope>NUCLEOTIDE SEQUENCE [LARGE SCALE GENOMIC DNA]</scope>
    <source>
        <strain evidence="2 3">AU-G6</strain>
    </source>
</reference>
<feature type="domain" description="AAA" evidence="1">
    <location>
        <begin position="48"/>
        <end position="225"/>
    </location>
</feature>
<gene>
    <name evidence="2" type="ORF">CFN78_28210</name>
</gene>
<accession>A0A263CUW8</accession>
<name>A0A263CUW8_9PSEU</name>
<dbReference type="Pfam" id="PF13614">
    <property type="entry name" value="AAA_31"/>
    <property type="match status" value="1"/>
</dbReference>
<dbReference type="EMBL" id="NKYE01000032">
    <property type="protein sequence ID" value="OZM69910.1"/>
    <property type="molecule type" value="Genomic_DNA"/>
</dbReference>